<evidence type="ECO:0000256" key="2">
    <source>
        <dbReference type="SAM" id="SignalP"/>
    </source>
</evidence>
<feature type="region of interest" description="Disordered" evidence="1">
    <location>
        <begin position="85"/>
        <end position="238"/>
    </location>
</feature>
<evidence type="ECO:0000256" key="1">
    <source>
        <dbReference type="SAM" id="MobiDB-lite"/>
    </source>
</evidence>
<feature type="compositionally biased region" description="Polar residues" evidence="1">
    <location>
        <begin position="169"/>
        <end position="184"/>
    </location>
</feature>
<feature type="signal peptide" evidence="2">
    <location>
        <begin position="1"/>
        <end position="17"/>
    </location>
</feature>
<feature type="chain" id="PRO_5002220475" evidence="2">
    <location>
        <begin position="18"/>
        <end position="251"/>
    </location>
</feature>
<feature type="compositionally biased region" description="Basic residues" evidence="1">
    <location>
        <begin position="217"/>
        <end position="234"/>
    </location>
</feature>
<dbReference type="EMBL" id="KN820177">
    <property type="protein sequence ID" value="KIJ06751.1"/>
    <property type="molecule type" value="Genomic_DNA"/>
</dbReference>
<keyword evidence="2" id="KW-0732">Signal</keyword>
<protein>
    <submittedName>
        <fullName evidence="3">Uncharacterized protein</fullName>
    </submittedName>
</protein>
<evidence type="ECO:0000313" key="3">
    <source>
        <dbReference type="EMBL" id="KIJ06751.1"/>
    </source>
</evidence>
<dbReference type="OrthoDB" id="2693030at2759"/>
<organism evidence="3 4">
    <name type="scientific">Paxillus involutus ATCC 200175</name>
    <dbReference type="NCBI Taxonomy" id="664439"/>
    <lineage>
        <taxon>Eukaryota</taxon>
        <taxon>Fungi</taxon>
        <taxon>Dikarya</taxon>
        <taxon>Basidiomycota</taxon>
        <taxon>Agaricomycotina</taxon>
        <taxon>Agaricomycetes</taxon>
        <taxon>Agaricomycetidae</taxon>
        <taxon>Boletales</taxon>
        <taxon>Paxilineae</taxon>
        <taxon>Paxillaceae</taxon>
        <taxon>Paxillus</taxon>
    </lineage>
</organism>
<reference evidence="3 4" key="1">
    <citation type="submission" date="2014-06" db="EMBL/GenBank/DDBJ databases">
        <authorList>
            <consortium name="DOE Joint Genome Institute"/>
            <person name="Kuo A."/>
            <person name="Kohler A."/>
            <person name="Nagy L.G."/>
            <person name="Floudas D."/>
            <person name="Copeland A."/>
            <person name="Barry K.W."/>
            <person name="Cichocki N."/>
            <person name="Veneault-Fourrey C."/>
            <person name="LaButti K."/>
            <person name="Lindquist E.A."/>
            <person name="Lipzen A."/>
            <person name="Lundell T."/>
            <person name="Morin E."/>
            <person name="Murat C."/>
            <person name="Sun H."/>
            <person name="Tunlid A."/>
            <person name="Henrissat B."/>
            <person name="Grigoriev I.V."/>
            <person name="Hibbett D.S."/>
            <person name="Martin F."/>
            <person name="Nordberg H.P."/>
            <person name="Cantor M.N."/>
            <person name="Hua S.X."/>
        </authorList>
    </citation>
    <scope>NUCLEOTIDE SEQUENCE [LARGE SCALE GENOMIC DNA]</scope>
    <source>
        <strain evidence="3 4">ATCC 200175</strain>
    </source>
</reference>
<reference evidence="4" key="2">
    <citation type="submission" date="2015-01" db="EMBL/GenBank/DDBJ databases">
        <title>Evolutionary Origins and Diversification of the Mycorrhizal Mutualists.</title>
        <authorList>
            <consortium name="DOE Joint Genome Institute"/>
            <consortium name="Mycorrhizal Genomics Consortium"/>
            <person name="Kohler A."/>
            <person name="Kuo A."/>
            <person name="Nagy L.G."/>
            <person name="Floudas D."/>
            <person name="Copeland A."/>
            <person name="Barry K.W."/>
            <person name="Cichocki N."/>
            <person name="Veneault-Fourrey C."/>
            <person name="LaButti K."/>
            <person name="Lindquist E.A."/>
            <person name="Lipzen A."/>
            <person name="Lundell T."/>
            <person name="Morin E."/>
            <person name="Murat C."/>
            <person name="Riley R."/>
            <person name="Ohm R."/>
            <person name="Sun H."/>
            <person name="Tunlid A."/>
            <person name="Henrissat B."/>
            <person name="Grigoriev I.V."/>
            <person name="Hibbett D.S."/>
            <person name="Martin F."/>
        </authorList>
    </citation>
    <scope>NUCLEOTIDE SEQUENCE [LARGE SCALE GENOMIC DNA]</scope>
    <source>
        <strain evidence="4">ATCC 200175</strain>
    </source>
</reference>
<evidence type="ECO:0000313" key="4">
    <source>
        <dbReference type="Proteomes" id="UP000053647"/>
    </source>
</evidence>
<dbReference type="AlphaFoldDB" id="A0A0C9THF5"/>
<proteinExistence type="predicted"/>
<keyword evidence="4" id="KW-1185">Reference proteome</keyword>
<name>A0A0C9THF5_PAXIN</name>
<dbReference type="HOGENOM" id="CLU_1107429_0_0_1"/>
<gene>
    <name evidence="3" type="ORF">PAXINDRAFT_103238</name>
</gene>
<feature type="non-terminal residue" evidence="3">
    <location>
        <position position="1"/>
    </location>
</feature>
<feature type="compositionally biased region" description="Low complexity" evidence="1">
    <location>
        <begin position="123"/>
        <end position="135"/>
    </location>
</feature>
<dbReference type="Proteomes" id="UP000053647">
    <property type="component" value="Unassembled WGS sequence"/>
</dbReference>
<accession>A0A0C9THF5</accession>
<sequence length="251" mass="26189">MLSFISFALLLPLSVFTLPLGPFDEPSSISCVIAGVTYPNPKHTLMLLGRRAAVPPLGLSERTFADLLVWCHEYHRSTSGVLLSRQEPNCTAGTGGTASQSTPPPTSAPHGSNDPGNTGGGRPTSTSSSTPQPGSAVDISRPNDAPAHQGNSAAPHGSNDPSDTGRGRLSSTSPSAAQPGSTADISGPDDAPPHQGNGAAPHGSSDPSDTGRGRLGSTKRRCASWKRRPRRYRQRTSQQHVVLDCTTRLCR</sequence>